<name>A0A7J7NN09_9MAGN</name>
<dbReference type="Proteomes" id="UP000541444">
    <property type="component" value="Unassembled WGS sequence"/>
</dbReference>
<sequence>MFTDVRPADLEGGQSQRLAGSPVGTMSSSTRAPVVQGTRQGRQFPCSSDSFVPSAYRVIHHQMPTSLHHSDTSFLLQTPPAGSRRPSQSQPGYLLTDLPLQKRAKR</sequence>
<comment type="caution">
    <text evidence="2">The sequence shown here is derived from an EMBL/GenBank/DDBJ whole genome shotgun (WGS) entry which is preliminary data.</text>
</comment>
<proteinExistence type="predicted"/>
<organism evidence="2 3">
    <name type="scientific">Kingdonia uniflora</name>
    <dbReference type="NCBI Taxonomy" id="39325"/>
    <lineage>
        <taxon>Eukaryota</taxon>
        <taxon>Viridiplantae</taxon>
        <taxon>Streptophyta</taxon>
        <taxon>Embryophyta</taxon>
        <taxon>Tracheophyta</taxon>
        <taxon>Spermatophyta</taxon>
        <taxon>Magnoliopsida</taxon>
        <taxon>Ranunculales</taxon>
        <taxon>Circaeasteraceae</taxon>
        <taxon>Kingdonia</taxon>
    </lineage>
</organism>
<evidence type="ECO:0000313" key="3">
    <source>
        <dbReference type="Proteomes" id="UP000541444"/>
    </source>
</evidence>
<accession>A0A7J7NN09</accession>
<keyword evidence="3" id="KW-1185">Reference proteome</keyword>
<evidence type="ECO:0000313" key="2">
    <source>
        <dbReference type="EMBL" id="KAF6168611.1"/>
    </source>
</evidence>
<reference evidence="2 3" key="1">
    <citation type="journal article" date="2020" name="IScience">
        <title>Genome Sequencing of the Endangered Kingdonia uniflora (Circaeasteraceae, Ranunculales) Reveals Potential Mechanisms of Evolutionary Specialization.</title>
        <authorList>
            <person name="Sun Y."/>
            <person name="Deng T."/>
            <person name="Zhang A."/>
            <person name="Moore M.J."/>
            <person name="Landis J.B."/>
            <person name="Lin N."/>
            <person name="Zhang H."/>
            <person name="Zhang X."/>
            <person name="Huang J."/>
            <person name="Zhang X."/>
            <person name="Sun H."/>
            <person name="Wang H."/>
        </authorList>
    </citation>
    <scope>NUCLEOTIDE SEQUENCE [LARGE SCALE GENOMIC DNA]</scope>
    <source>
        <strain evidence="2">TB1705</strain>
        <tissue evidence="2">Leaf</tissue>
    </source>
</reference>
<protein>
    <submittedName>
        <fullName evidence="2">Uncharacterized protein</fullName>
    </submittedName>
</protein>
<dbReference type="EMBL" id="JACGCM010000692">
    <property type="protein sequence ID" value="KAF6168611.1"/>
    <property type="molecule type" value="Genomic_DNA"/>
</dbReference>
<feature type="region of interest" description="Disordered" evidence="1">
    <location>
        <begin position="1"/>
        <end position="46"/>
    </location>
</feature>
<gene>
    <name evidence="2" type="ORF">GIB67_005223</name>
</gene>
<feature type="region of interest" description="Disordered" evidence="1">
    <location>
        <begin position="67"/>
        <end position="106"/>
    </location>
</feature>
<feature type="compositionally biased region" description="Polar residues" evidence="1">
    <location>
        <begin position="67"/>
        <end position="76"/>
    </location>
</feature>
<evidence type="ECO:0000256" key="1">
    <source>
        <dbReference type="SAM" id="MobiDB-lite"/>
    </source>
</evidence>
<dbReference type="AlphaFoldDB" id="A0A7J7NN09"/>
<feature type="compositionally biased region" description="Polar residues" evidence="1">
    <location>
        <begin position="13"/>
        <end position="46"/>
    </location>
</feature>